<dbReference type="PANTHER" id="PTHR41287">
    <property type="match status" value="1"/>
</dbReference>
<evidence type="ECO:0000313" key="1">
    <source>
        <dbReference type="EMBL" id="PMC81363.1"/>
    </source>
</evidence>
<sequence>MNRLGKQTPTQKISQGYKKSDYKKCVELYEGSKRKTMEWQRLILKDLLAINKDGLWTHTKCGYSLPRRNGKSEILVMRELYAILKGEVVNHTAHRTFTSHASWERLCMVLDDANIEYKSLRATGRERVEIPETGGRVEFRTRTSTGGLGEGFDLLIIDEAQEYTDDQESALKYTVTSSKNPQTIMCGTPPTPISSGMVFVNFRKQCLTSRPNNAYWAEWSVPEMSDIHDSELWYKTNPSLGTIFTERSIEDEIGSDETDFNIQRLGLWISYNQKSAITEKEWQRLKLKSLPILTGEMHVGIKFGNDGTNVSLAVACKTLSKMIFIEAIDCQNVRNGDNWIIDFLVKTKPKSVVIDGASRQFILQDELKEARVKNIILPTVKEIINANSLWEQGIFDKSIGHMDQPSLSQVVTNCEKRNIGSSGGFGYKSQFDDMDISLMDACLLAHWAVKEIKSTNKQKIIY</sequence>
<dbReference type="InterPro" id="IPR027417">
    <property type="entry name" value="P-loop_NTPase"/>
</dbReference>
<reference evidence="1 2" key="1">
    <citation type="submission" date="2017-09" db="EMBL/GenBank/DDBJ databases">
        <title>Bacterial strain isolated from the female urinary microbiota.</title>
        <authorList>
            <person name="Thomas-White K."/>
            <person name="Kumar N."/>
            <person name="Forster S."/>
            <person name="Putonti C."/>
            <person name="Lawley T."/>
            <person name="Wolfe A.J."/>
        </authorList>
    </citation>
    <scope>NUCLEOTIDE SEQUENCE [LARGE SCALE GENOMIC DNA]</scope>
    <source>
        <strain evidence="1 2">UMB0204</strain>
    </source>
</reference>
<gene>
    <name evidence="1" type="ORF">CJ192_04880</name>
</gene>
<evidence type="ECO:0000313" key="2">
    <source>
        <dbReference type="Proteomes" id="UP000235658"/>
    </source>
</evidence>
<dbReference type="GeneID" id="84578513"/>
<dbReference type="Proteomes" id="UP000235658">
    <property type="component" value="Unassembled WGS sequence"/>
</dbReference>
<dbReference type="InterPro" id="IPR005021">
    <property type="entry name" value="Terminase_largesu-like"/>
</dbReference>
<accession>A0A2N6UIE4</accession>
<dbReference type="Gene3D" id="3.40.50.300">
    <property type="entry name" value="P-loop containing nucleotide triphosphate hydrolases"/>
    <property type="match status" value="1"/>
</dbReference>
<dbReference type="PANTHER" id="PTHR41287:SF1">
    <property type="entry name" value="PROTEIN YMFN"/>
    <property type="match status" value="1"/>
</dbReference>
<dbReference type="EMBL" id="PNHP01000003">
    <property type="protein sequence ID" value="PMC81363.1"/>
    <property type="molecule type" value="Genomic_DNA"/>
</dbReference>
<proteinExistence type="predicted"/>
<comment type="caution">
    <text evidence="1">The sequence shown here is derived from an EMBL/GenBank/DDBJ whole genome shotgun (WGS) entry which is preliminary data.</text>
</comment>
<name>A0A2N6UIE4_9FIRM</name>
<protein>
    <submittedName>
        <fullName evidence="1">Terminase</fullName>
    </submittedName>
</protein>
<dbReference type="AlphaFoldDB" id="A0A2N6UIE4"/>
<organism evidence="1 2">
    <name type="scientific">Anaerococcus hydrogenalis</name>
    <dbReference type="NCBI Taxonomy" id="33029"/>
    <lineage>
        <taxon>Bacteria</taxon>
        <taxon>Bacillati</taxon>
        <taxon>Bacillota</taxon>
        <taxon>Tissierellia</taxon>
        <taxon>Tissierellales</taxon>
        <taxon>Peptoniphilaceae</taxon>
        <taxon>Anaerococcus</taxon>
    </lineage>
</organism>
<dbReference type="RefSeq" id="WP_004817902.1">
    <property type="nucleotide sequence ID" value="NZ_PNHP01000003.1"/>
</dbReference>